<dbReference type="InParanoid" id="A0A1B1YTS8"/>
<dbReference type="NCBIfam" id="NF005451">
    <property type="entry name" value="PRK07044.1"/>
    <property type="match status" value="1"/>
</dbReference>
<feature type="domain" description="Class II aldolase/adducin N-terminal" evidence="2">
    <location>
        <begin position="27"/>
        <end position="209"/>
    </location>
</feature>
<dbReference type="SUPFAM" id="SSF53639">
    <property type="entry name" value="AraD/HMP-PK domain-like"/>
    <property type="match status" value="1"/>
</dbReference>
<gene>
    <name evidence="3" type="ORF">PG2T_08370</name>
</gene>
<dbReference type="Gene3D" id="3.40.225.10">
    <property type="entry name" value="Class II aldolase/adducin N-terminal domain"/>
    <property type="match status" value="1"/>
</dbReference>
<dbReference type="SMART" id="SM01007">
    <property type="entry name" value="Aldolase_II"/>
    <property type="match status" value="1"/>
</dbReference>
<dbReference type="Proteomes" id="UP000092952">
    <property type="component" value="Chromosome"/>
</dbReference>
<dbReference type="EMBL" id="CP014671">
    <property type="protein sequence ID" value="ANX04188.1"/>
    <property type="molecule type" value="Genomic_DNA"/>
</dbReference>
<dbReference type="Pfam" id="PF00596">
    <property type="entry name" value="Aldolase_II"/>
    <property type="match status" value="1"/>
</dbReference>
<proteinExistence type="inferred from homology"/>
<dbReference type="GO" id="GO:0051015">
    <property type="term" value="F:actin filament binding"/>
    <property type="evidence" value="ECO:0007669"/>
    <property type="project" value="TreeGrafter"/>
</dbReference>
<evidence type="ECO:0000256" key="1">
    <source>
        <dbReference type="ARBA" id="ARBA00037961"/>
    </source>
</evidence>
<accession>A0A1B1YTS8</accession>
<keyword evidence="4" id="KW-1185">Reference proteome</keyword>
<dbReference type="PANTHER" id="PTHR10672">
    <property type="entry name" value="ADDUCIN"/>
    <property type="match status" value="1"/>
</dbReference>
<comment type="similarity">
    <text evidence="1">Belongs to the aldolase class II family.</text>
</comment>
<dbReference type="GO" id="GO:0005856">
    <property type="term" value="C:cytoskeleton"/>
    <property type="evidence" value="ECO:0007669"/>
    <property type="project" value="TreeGrafter"/>
</dbReference>
<dbReference type="RefSeq" id="WP_068804159.1">
    <property type="nucleotide sequence ID" value="NZ_CP014671.1"/>
</dbReference>
<organism evidence="3 4">
    <name type="scientific">Immundisolibacter cernigliae</name>
    <dbReference type="NCBI Taxonomy" id="1810504"/>
    <lineage>
        <taxon>Bacteria</taxon>
        <taxon>Pseudomonadati</taxon>
        <taxon>Pseudomonadota</taxon>
        <taxon>Gammaproteobacteria</taxon>
        <taxon>Immundisolibacterales</taxon>
        <taxon>Immundisolibacteraceae</taxon>
        <taxon>Immundisolibacter</taxon>
    </lineage>
</organism>
<evidence type="ECO:0000259" key="2">
    <source>
        <dbReference type="SMART" id="SM01007"/>
    </source>
</evidence>
<sequence>MNQPRDFELPVGIRPDQCSPEEWQTRVELAAAYRLADRFGWSMLIFNHITARVPGKDDHFLINNFGLMYDEITASNLLKIDLDGKLVGDYVGETRVNRAGYVIHSAIHAARHDVGCVMHTHTVAGEAISTCATGLLHVNQDSMQLTGQVAYHEFEGLAVDDGEKQRLVADFGDKKVLVLRNHGMLTAGSSVGEAFMLMWLLEHACRVQVAALSMGQPLHGAPEVLGRIAELVPTQQGIITPTGLGGLPFRSLMRWLDRQDSSYRN</sequence>
<dbReference type="STRING" id="1810504.PG2T_08370"/>
<dbReference type="PANTHER" id="PTHR10672:SF3">
    <property type="entry name" value="PROTEIN HU-LI TAI SHAO"/>
    <property type="match status" value="1"/>
</dbReference>
<evidence type="ECO:0000313" key="4">
    <source>
        <dbReference type="Proteomes" id="UP000092952"/>
    </source>
</evidence>
<dbReference type="InterPro" id="IPR051017">
    <property type="entry name" value="Aldolase-II_Adducin_sf"/>
</dbReference>
<protein>
    <recommendedName>
        <fullName evidence="2">Class II aldolase/adducin N-terminal domain-containing protein</fullName>
    </recommendedName>
</protein>
<reference evidence="4" key="1">
    <citation type="submission" date="2016-03" db="EMBL/GenBank/DDBJ databases">
        <title>Complete genome sequence of Solimmundus cernigliae, representing a novel lineage of polycyclic aromatic hydrocarbon degraders within the Gammaproteobacteria.</title>
        <authorList>
            <person name="Singleton D.R."/>
            <person name="Dickey A.N."/>
            <person name="Scholl E.H."/>
            <person name="Wright F.A."/>
            <person name="Aitken M.D."/>
        </authorList>
    </citation>
    <scope>NUCLEOTIDE SEQUENCE [LARGE SCALE GENOMIC DNA]</scope>
    <source>
        <strain evidence="4">TR3.2</strain>
    </source>
</reference>
<dbReference type="OrthoDB" id="8859181at2"/>
<dbReference type="GO" id="GO:0005996">
    <property type="term" value="P:monosaccharide metabolic process"/>
    <property type="evidence" value="ECO:0007669"/>
    <property type="project" value="UniProtKB-ARBA"/>
</dbReference>
<dbReference type="AlphaFoldDB" id="A0A1B1YTS8"/>
<dbReference type="InterPro" id="IPR001303">
    <property type="entry name" value="Aldolase_II/adducin_N"/>
</dbReference>
<name>A0A1B1YTS8_9GAMM</name>
<dbReference type="InterPro" id="IPR036409">
    <property type="entry name" value="Aldolase_II/adducin_N_sf"/>
</dbReference>
<evidence type="ECO:0000313" key="3">
    <source>
        <dbReference type="EMBL" id="ANX04188.1"/>
    </source>
</evidence>
<dbReference type="KEGG" id="gbi:PG2T_08370"/>